<dbReference type="GeneID" id="19167173"/>
<sequence>MSQAMNELFNRWGRSSAMSPRNFQYACAGSGILCSIFFLVSFAASGFLPPVKPYWDAERLVKHYRDHEHGIQAGAALLVLSGMFYLPLTAAISAQMRRIPNLHYVVSALQLASGAAGIFTIILPGVILAVTNYRLDRPVEITQALNDLFWITAFLPWPTFMIQNFAFAYAIIIDSRPRPLFPKSIAILNIVVPILYVPSIAMHCVKTGPLAWNGGTTFWMEGVIFCGQLIIDSVCLMRAVYSETEMGEKIVDIFPSSLKDNEQNLEYGGGSAA</sequence>
<accession>W9YL67</accession>
<dbReference type="RefSeq" id="XP_007731373.1">
    <property type="nucleotide sequence ID" value="XM_007733183.1"/>
</dbReference>
<feature type="transmembrane region" description="Helical" evidence="1">
    <location>
        <begin position="69"/>
        <end position="92"/>
    </location>
</feature>
<keyword evidence="1" id="KW-0812">Transmembrane</keyword>
<feature type="transmembrane region" description="Helical" evidence="1">
    <location>
        <begin position="104"/>
        <end position="128"/>
    </location>
</feature>
<feature type="transmembrane region" description="Helical" evidence="1">
    <location>
        <begin position="148"/>
        <end position="172"/>
    </location>
</feature>
<dbReference type="Proteomes" id="UP000019478">
    <property type="component" value="Unassembled WGS sequence"/>
</dbReference>
<proteinExistence type="predicted"/>
<organism evidence="2 3">
    <name type="scientific">Capronia epimyces CBS 606.96</name>
    <dbReference type="NCBI Taxonomy" id="1182542"/>
    <lineage>
        <taxon>Eukaryota</taxon>
        <taxon>Fungi</taxon>
        <taxon>Dikarya</taxon>
        <taxon>Ascomycota</taxon>
        <taxon>Pezizomycotina</taxon>
        <taxon>Eurotiomycetes</taxon>
        <taxon>Chaetothyriomycetidae</taxon>
        <taxon>Chaetothyriales</taxon>
        <taxon>Herpotrichiellaceae</taxon>
        <taxon>Capronia</taxon>
    </lineage>
</organism>
<evidence type="ECO:0000313" key="2">
    <source>
        <dbReference type="EMBL" id="EXJ89976.1"/>
    </source>
</evidence>
<protein>
    <recommendedName>
        <fullName evidence="4">Integral membrane protein</fullName>
    </recommendedName>
</protein>
<dbReference type="AlphaFoldDB" id="W9YL67"/>
<keyword evidence="1" id="KW-0472">Membrane</keyword>
<comment type="caution">
    <text evidence="2">The sequence shown here is derived from an EMBL/GenBank/DDBJ whole genome shotgun (WGS) entry which is preliminary data.</text>
</comment>
<evidence type="ECO:0000256" key="1">
    <source>
        <dbReference type="SAM" id="Phobius"/>
    </source>
</evidence>
<keyword evidence="3" id="KW-1185">Reference proteome</keyword>
<dbReference type="HOGENOM" id="CLU_081621_0_0_1"/>
<feature type="transmembrane region" description="Helical" evidence="1">
    <location>
        <begin position="23"/>
        <end position="49"/>
    </location>
</feature>
<name>W9YL67_9EURO</name>
<reference evidence="2 3" key="1">
    <citation type="submission" date="2013-03" db="EMBL/GenBank/DDBJ databases">
        <title>The Genome Sequence of Capronia epimyces CBS 606.96.</title>
        <authorList>
            <consortium name="The Broad Institute Genomics Platform"/>
            <person name="Cuomo C."/>
            <person name="de Hoog S."/>
            <person name="Gorbushina A."/>
            <person name="Walker B."/>
            <person name="Young S.K."/>
            <person name="Zeng Q."/>
            <person name="Gargeya S."/>
            <person name="Fitzgerald M."/>
            <person name="Haas B."/>
            <person name="Abouelleil A."/>
            <person name="Allen A.W."/>
            <person name="Alvarado L."/>
            <person name="Arachchi H.M."/>
            <person name="Berlin A.M."/>
            <person name="Chapman S.B."/>
            <person name="Gainer-Dewar J."/>
            <person name="Goldberg J."/>
            <person name="Griggs A."/>
            <person name="Gujja S."/>
            <person name="Hansen M."/>
            <person name="Howarth C."/>
            <person name="Imamovic A."/>
            <person name="Ireland A."/>
            <person name="Larimer J."/>
            <person name="McCowan C."/>
            <person name="Murphy C."/>
            <person name="Pearson M."/>
            <person name="Poon T.W."/>
            <person name="Priest M."/>
            <person name="Roberts A."/>
            <person name="Saif S."/>
            <person name="Shea T."/>
            <person name="Sisk P."/>
            <person name="Sykes S."/>
            <person name="Wortman J."/>
            <person name="Nusbaum C."/>
            <person name="Birren B."/>
        </authorList>
    </citation>
    <scope>NUCLEOTIDE SEQUENCE [LARGE SCALE GENOMIC DNA]</scope>
    <source>
        <strain evidence="2 3">CBS 606.96</strain>
    </source>
</reference>
<gene>
    <name evidence="2" type="ORF">A1O3_03043</name>
</gene>
<feature type="transmembrane region" description="Helical" evidence="1">
    <location>
        <begin position="222"/>
        <end position="241"/>
    </location>
</feature>
<dbReference type="OrthoDB" id="3449024at2759"/>
<feature type="transmembrane region" description="Helical" evidence="1">
    <location>
        <begin position="184"/>
        <end position="202"/>
    </location>
</feature>
<dbReference type="EMBL" id="AMGY01000002">
    <property type="protein sequence ID" value="EXJ89976.1"/>
    <property type="molecule type" value="Genomic_DNA"/>
</dbReference>
<dbReference type="eggNOG" id="ENOG502SIJH">
    <property type="taxonomic scope" value="Eukaryota"/>
</dbReference>
<evidence type="ECO:0000313" key="3">
    <source>
        <dbReference type="Proteomes" id="UP000019478"/>
    </source>
</evidence>
<keyword evidence="1" id="KW-1133">Transmembrane helix</keyword>
<evidence type="ECO:0008006" key="4">
    <source>
        <dbReference type="Google" id="ProtNLM"/>
    </source>
</evidence>